<keyword evidence="2" id="KW-0808">Transferase</keyword>
<dbReference type="PANTHER" id="PTHR11088:SF89">
    <property type="entry name" value="TRNA DIMETHYLALLYLTRANSFERASE"/>
    <property type="match status" value="1"/>
</dbReference>
<dbReference type="AlphaFoldDB" id="A0AAD7ZUM5"/>
<comment type="caution">
    <text evidence="5">The sequence shown here is derived from an EMBL/GenBank/DDBJ whole genome shotgun (WGS) entry which is preliminary data.</text>
</comment>
<keyword evidence="6" id="KW-1185">Reference proteome</keyword>
<dbReference type="Proteomes" id="UP001233999">
    <property type="component" value="Unassembled WGS sequence"/>
</dbReference>
<evidence type="ECO:0000256" key="3">
    <source>
        <dbReference type="ARBA" id="ARBA00022741"/>
    </source>
</evidence>
<dbReference type="InterPro" id="IPR039657">
    <property type="entry name" value="Dimethylallyltransferase"/>
</dbReference>
<dbReference type="InterPro" id="IPR027417">
    <property type="entry name" value="P-loop_NTPase"/>
</dbReference>
<dbReference type="GO" id="GO:0005524">
    <property type="term" value="F:ATP binding"/>
    <property type="evidence" value="ECO:0007669"/>
    <property type="project" value="UniProtKB-KW"/>
</dbReference>
<name>A0AAD7ZUM5_DIPPU</name>
<proteinExistence type="inferred from homology"/>
<evidence type="ECO:0000313" key="5">
    <source>
        <dbReference type="EMBL" id="KAJ9587240.1"/>
    </source>
</evidence>
<sequence length="224" mass="26692">MNIGRKHSEILQEQRNAEGGSELGGPLRYSHSCILWLQCDQEVLDRRLDSRVDTMLEQGLVQELLDFHSHYNKQRLIENIEPNYTKGIFQSIGFKEFHEYLVLSPEDRKTEKGTKLFKLGIDALKLVTRRYARKQIRWITNRFLRRPTRQVNKLFLLRYTSVMERRELLLTPSVDVFQTKFEQIKLTLQYRENNLPHHQLFSQLSIFSFAELCNQAWMVKVVYS</sequence>
<dbReference type="Gene3D" id="3.40.50.300">
    <property type="entry name" value="P-loop containing nucleotide triphosphate hydrolases"/>
    <property type="match status" value="1"/>
</dbReference>
<evidence type="ECO:0000256" key="2">
    <source>
        <dbReference type="ARBA" id="ARBA00022679"/>
    </source>
</evidence>
<reference evidence="5" key="2">
    <citation type="submission" date="2023-05" db="EMBL/GenBank/DDBJ databases">
        <authorList>
            <person name="Fouks B."/>
        </authorList>
    </citation>
    <scope>NUCLEOTIDE SEQUENCE</scope>
    <source>
        <strain evidence="5">Stay&amp;Tobe</strain>
        <tissue evidence="5">Testes</tissue>
    </source>
</reference>
<evidence type="ECO:0000313" key="6">
    <source>
        <dbReference type="Proteomes" id="UP001233999"/>
    </source>
</evidence>
<organism evidence="5 6">
    <name type="scientific">Diploptera punctata</name>
    <name type="common">Pacific beetle cockroach</name>
    <dbReference type="NCBI Taxonomy" id="6984"/>
    <lineage>
        <taxon>Eukaryota</taxon>
        <taxon>Metazoa</taxon>
        <taxon>Ecdysozoa</taxon>
        <taxon>Arthropoda</taxon>
        <taxon>Hexapoda</taxon>
        <taxon>Insecta</taxon>
        <taxon>Pterygota</taxon>
        <taxon>Neoptera</taxon>
        <taxon>Polyneoptera</taxon>
        <taxon>Dictyoptera</taxon>
        <taxon>Blattodea</taxon>
        <taxon>Blaberoidea</taxon>
        <taxon>Blaberidae</taxon>
        <taxon>Diplopterinae</taxon>
        <taxon>Diploptera</taxon>
    </lineage>
</organism>
<dbReference type="PANTHER" id="PTHR11088">
    <property type="entry name" value="TRNA DIMETHYLALLYLTRANSFERASE"/>
    <property type="match status" value="1"/>
</dbReference>
<protein>
    <submittedName>
        <fullName evidence="5">Uncharacterized protein</fullName>
    </submittedName>
</protein>
<evidence type="ECO:0000256" key="4">
    <source>
        <dbReference type="ARBA" id="ARBA00022840"/>
    </source>
</evidence>
<dbReference type="GO" id="GO:0006400">
    <property type="term" value="P:tRNA modification"/>
    <property type="evidence" value="ECO:0007669"/>
    <property type="project" value="TreeGrafter"/>
</dbReference>
<dbReference type="GO" id="GO:0005739">
    <property type="term" value="C:mitochondrion"/>
    <property type="evidence" value="ECO:0007669"/>
    <property type="project" value="TreeGrafter"/>
</dbReference>
<comment type="similarity">
    <text evidence="1">Belongs to the IPP transferase family.</text>
</comment>
<gene>
    <name evidence="5" type="ORF">L9F63_019219</name>
</gene>
<keyword evidence="3" id="KW-0547">Nucleotide-binding</keyword>
<accession>A0AAD7ZUM5</accession>
<dbReference type="EMBL" id="JASPKZ010006463">
    <property type="protein sequence ID" value="KAJ9587240.1"/>
    <property type="molecule type" value="Genomic_DNA"/>
</dbReference>
<keyword evidence="4" id="KW-0067">ATP-binding</keyword>
<dbReference type="Pfam" id="PF01715">
    <property type="entry name" value="IPPT"/>
    <property type="match status" value="1"/>
</dbReference>
<reference evidence="5" key="1">
    <citation type="journal article" date="2023" name="IScience">
        <title>Live-bearing cockroach genome reveals convergent evolutionary mechanisms linked to viviparity in insects and beyond.</title>
        <authorList>
            <person name="Fouks B."/>
            <person name="Harrison M.C."/>
            <person name="Mikhailova A.A."/>
            <person name="Marchal E."/>
            <person name="English S."/>
            <person name="Carruthers M."/>
            <person name="Jennings E.C."/>
            <person name="Chiamaka E.L."/>
            <person name="Frigard R.A."/>
            <person name="Pippel M."/>
            <person name="Attardo G.M."/>
            <person name="Benoit J.B."/>
            <person name="Bornberg-Bauer E."/>
            <person name="Tobe S.S."/>
        </authorList>
    </citation>
    <scope>NUCLEOTIDE SEQUENCE</scope>
    <source>
        <strain evidence="5">Stay&amp;Tobe</strain>
    </source>
</reference>
<evidence type="ECO:0000256" key="1">
    <source>
        <dbReference type="ARBA" id="ARBA00005842"/>
    </source>
</evidence>
<dbReference type="GO" id="GO:0052381">
    <property type="term" value="F:tRNA dimethylallyltransferase activity"/>
    <property type="evidence" value="ECO:0007669"/>
    <property type="project" value="TreeGrafter"/>
</dbReference>
<feature type="non-terminal residue" evidence="5">
    <location>
        <position position="1"/>
    </location>
</feature>